<protein>
    <recommendedName>
        <fullName evidence="3">RxLR effector protein</fullName>
    </recommendedName>
</protein>
<reference evidence="1" key="1">
    <citation type="submission" date="2021-02" db="EMBL/GenBank/DDBJ databases">
        <authorList>
            <person name="Palmer J.M."/>
        </authorList>
    </citation>
    <scope>NUCLEOTIDE SEQUENCE</scope>
    <source>
        <strain evidence="1">SCRP23</strain>
    </source>
</reference>
<name>A0A8T1WNM2_9STRA</name>
<accession>A0A8T1WNM2</accession>
<dbReference type="OrthoDB" id="108741at2759"/>
<comment type="caution">
    <text evidence="1">The sequence shown here is derived from an EMBL/GenBank/DDBJ whole genome shotgun (WGS) entry which is preliminary data.</text>
</comment>
<evidence type="ECO:0000313" key="2">
    <source>
        <dbReference type="Proteomes" id="UP000693981"/>
    </source>
</evidence>
<dbReference type="EMBL" id="JAGDFL010000303">
    <property type="protein sequence ID" value="KAG7394074.1"/>
    <property type="molecule type" value="Genomic_DNA"/>
</dbReference>
<dbReference type="Proteomes" id="UP000693981">
    <property type="component" value="Unassembled WGS sequence"/>
</dbReference>
<keyword evidence="2" id="KW-1185">Reference proteome</keyword>
<proteinExistence type="predicted"/>
<dbReference type="AlphaFoldDB" id="A0A8T1WNM2"/>
<evidence type="ECO:0008006" key="3">
    <source>
        <dbReference type="Google" id="ProtNLM"/>
    </source>
</evidence>
<organism evidence="1 2">
    <name type="scientific">Phytophthora boehmeriae</name>
    <dbReference type="NCBI Taxonomy" id="109152"/>
    <lineage>
        <taxon>Eukaryota</taxon>
        <taxon>Sar</taxon>
        <taxon>Stramenopiles</taxon>
        <taxon>Oomycota</taxon>
        <taxon>Peronosporomycetes</taxon>
        <taxon>Peronosporales</taxon>
        <taxon>Peronosporaceae</taxon>
        <taxon>Phytophthora</taxon>
    </lineage>
</organism>
<gene>
    <name evidence="1" type="ORF">PHYBOEH_005867</name>
</gene>
<sequence>MLSETNEEKAISIKPIAALDKFKAGVEKITSAFKSKTTLETLLGWAKENKPAGSVFVKLKLDKAKTLADNPNFMVWVAYARYVWADYANPDTVIINFLMQKYGDMNLARLLDAATQTKGTEKIATTLQNAQFERWRILGVDPWEKFGLSIGTLFTNEDVASRAIWAKYVVYQAKVKRLQAAENVKP</sequence>
<evidence type="ECO:0000313" key="1">
    <source>
        <dbReference type="EMBL" id="KAG7394074.1"/>
    </source>
</evidence>